<dbReference type="PROSITE" id="PS51257">
    <property type="entry name" value="PROKAR_LIPOPROTEIN"/>
    <property type="match status" value="1"/>
</dbReference>
<dbReference type="Pfam" id="PF03724">
    <property type="entry name" value="META"/>
    <property type="match status" value="1"/>
</dbReference>
<evidence type="ECO:0000259" key="2">
    <source>
        <dbReference type="Pfam" id="PF17185"/>
    </source>
</evidence>
<proteinExistence type="predicted"/>
<comment type="caution">
    <text evidence="3">The sequence shown here is derived from an EMBL/GenBank/DDBJ whole genome shotgun (WGS) entry which is preliminary data.</text>
</comment>
<dbReference type="Proteomes" id="UP000619838">
    <property type="component" value="Unassembled WGS sequence"/>
</dbReference>
<dbReference type="Gene3D" id="2.40.128.640">
    <property type="match status" value="1"/>
</dbReference>
<sequence length="356" mass="39501">MKLSVFTVVAGLFLLFGGCSGGFRLPDTAPEEERPQKPEANVTWYGEIPCADCRVQKMTFTLFDDSTFRIRQRYEGVSGGGERVTYDTGRWERKKGKLLLMGSARFPLQFRYVSPSKLMMLDQMGNEIVSKLDYSLERRPATDFLAGPMELTGMFSSANGVTRFRECRTGKSYPLVFERPDPSVREQYARLRSSPGSSVLAVLRGRFLMDAGSGGEQVLVQEFGGFLPGRDCSDNSGDARPLENTFWRLLSLKGYDGDLRAAGRQPYLLLKSSDRSVRGFSGCNTLAGAYQLQSTSLSFGRLATSRMACPGGAMALESAFVRALEKTASWRVRGRILELYDSRSKPLMNFEAVSGQ</sequence>
<dbReference type="InterPro" id="IPR033450">
    <property type="entry name" value="NlpE_C"/>
</dbReference>
<accession>A0ABR9XQW9</accession>
<dbReference type="Pfam" id="PF17185">
    <property type="entry name" value="NlpE_C"/>
    <property type="match status" value="1"/>
</dbReference>
<dbReference type="Gene3D" id="2.40.128.270">
    <property type="match status" value="1"/>
</dbReference>
<reference evidence="3 4" key="1">
    <citation type="journal article" date="2020" name="Microorganisms">
        <title>Simultaneous Genome Sequencing of Prosthecochloris ethylica and Desulfuromonas acetoxidans within a Syntrophic Mixture Reveals Unique Pili and Protein Interactions.</title>
        <authorList>
            <person name="Kyndt J.A."/>
            <person name="Van Beeumen J.J."/>
            <person name="Meyer T.E."/>
        </authorList>
    </citation>
    <scope>NUCLEOTIDE SEQUENCE [LARGE SCALE GENOMIC DNA]</scope>
    <source>
        <strain evidence="3 4">N3</strain>
    </source>
</reference>
<dbReference type="RefSeq" id="WP_175187222.1">
    <property type="nucleotide sequence ID" value="NZ_JABVZQ010000005.1"/>
</dbReference>
<protein>
    <submittedName>
        <fullName evidence="3">META domain-containing protein</fullName>
    </submittedName>
</protein>
<dbReference type="PANTHER" id="PTHR35535:SF2">
    <property type="entry name" value="DUF306 DOMAIN-CONTAINING PROTEIN"/>
    <property type="match status" value="1"/>
</dbReference>
<dbReference type="InterPro" id="IPR053147">
    <property type="entry name" value="Hsp_HslJ-like"/>
</dbReference>
<dbReference type="InterPro" id="IPR038139">
    <property type="entry name" value="NlpE_C_sf"/>
</dbReference>
<dbReference type="EMBL" id="JADGII010000005">
    <property type="protein sequence ID" value="MBF0636447.1"/>
    <property type="molecule type" value="Genomic_DNA"/>
</dbReference>
<dbReference type="InterPro" id="IPR005184">
    <property type="entry name" value="DUF306_Meta_HslJ"/>
</dbReference>
<feature type="domain" description="DUF306" evidence="1">
    <location>
        <begin position="241"/>
        <end position="351"/>
    </location>
</feature>
<evidence type="ECO:0000313" key="3">
    <source>
        <dbReference type="EMBL" id="MBF0636447.1"/>
    </source>
</evidence>
<dbReference type="InterPro" id="IPR038670">
    <property type="entry name" value="HslJ-like_sf"/>
</dbReference>
<feature type="domain" description="NlpE C-terminal OB" evidence="2">
    <location>
        <begin position="148"/>
        <end position="232"/>
    </location>
</feature>
<dbReference type="PANTHER" id="PTHR35535">
    <property type="entry name" value="HEAT SHOCK PROTEIN HSLJ"/>
    <property type="match status" value="1"/>
</dbReference>
<dbReference type="Pfam" id="PF04170">
    <property type="entry name" value="NlpE"/>
    <property type="match status" value="1"/>
</dbReference>
<keyword evidence="4" id="KW-1185">Reference proteome</keyword>
<name>A0ABR9XQW9_9CHLB</name>
<evidence type="ECO:0000313" key="4">
    <source>
        <dbReference type="Proteomes" id="UP000619838"/>
    </source>
</evidence>
<evidence type="ECO:0000259" key="1">
    <source>
        <dbReference type="Pfam" id="PF03724"/>
    </source>
</evidence>
<dbReference type="Gene3D" id="2.40.50.540">
    <property type="match status" value="1"/>
</dbReference>
<dbReference type="InterPro" id="IPR007298">
    <property type="entry name" value="Cu-R_lipoprotein_NlpE"/>
</dbReference>
<gene>
    <name evidence="3" type="ORF">INT08_04540</name>
</gene>
<organism evidence="3 4">
    <name type="scientific">Prosthecochloris ethylica</name>
    <dbReference type="NCBI Taxonomy" id="2743976"/>
    <lineage>
        <taxon>Bacteria</taxon>
        <taxon>Pseudomonadati</taxon>
        <taxon>Chlorobiota</taxon>
        <taxon>Chlorobiia</taxon>
        <taxon>Chlorobiales</taxon>
        <taxon>Chlorobiaceae</taxon>
        <taxon>Prosthecochloris</taxon>
    </lineage>
</organism>